<dbReference type="PROSITE" id="PS50893">
    <property type="entry name" value="ABC_TRANSPORTER_2"/>
    <property type="match status" value="1"/>
</dbReference>
<keyword evidence="3" id="KW-0547">Nucleotide-binding</keyword>
<evidence type="ECO:0000256" key="2">
    <source>
        <dbReference type="ARBA" id="ARBA00022448"/>
    </source>
</evidence>
<comment type="similarity">
    <text evidence="1">Belongs to the ABC transporter superfamily.</text>
</comment>
<evidence type="ECO:0000259" key="5">
    <source>
        <dbReference type="PROSITE" id="PS50893"/>
    </source>
</evidence>
<name>A0A1Y0IL68_9BACL</name>
<organism evidence="6 7">
    <name type="scientific">Tumebacillus avium</name>
    <dbReference type="NCBI Taxonomy" id="1903704"/>
    <lineage>
        <taxon>Bacteria</taxon>
        <taxon>Bacillati</taxon>
        <taxon>Bacillota</taxon>
        <taxon>Bacilli</taxon>
        <taxon>Bacillales</taxon>
        <taxon>Alicyclobacillaceae</taxon>
        <taxon>Tumebacillus</taxon>
    </lineage>
</organism>
<evidence type="ECO:0000313" key="7">
    <source>
        <dbReference type="Proteomes" id="UP000195437"/>
    </source>
</evidence>
<evidence type="ECO:0000256" key="1">
    <source>
        <dbReference type="ARBA" id="ARBA00005417"/>
    </source>
</evidence>
<dbReference type="InterPro" id="IPR017871">
    <property type="entry name" value="ABC_transporter-like_CS"/>
</dbReference>
<gene>
    <name evidence="6" type="ORF">CBW65_03590</name>
</gene>
<keyword evidence="4 6" id="KW-0067">ATP-binding</keyword>
<dbReference type="GO" id="GO:0016887">
    <property type="term" value="F:ATP hydrolysis activity"/>
    <property type="evidence" value="ECO:0007669"/>
    <property type="project" value="InterPro"/>
</dbReference>
<dbReference type="OrthoDB" id="9802264at2"/>
<feature type="domain" description="ABC transporter" evidence="5">
    <location>
        <begin position="5"/>
        <end position="236"/>
    </location>
</feature>
<dbReference type="AlphaFoldDB" id="A0A1Y0IL68"/>
<dbReference type="GO" id="GO:0005524">
    <property type="term" value="F:ATP binding"/>
    <property type="evidence" value="ECO:0007669"/>
    <property type="project" value="UniProtKB-KW"/>
</dbReference>
<dbReference type="InterPro" id="IPR003439">
    <property type="entry name" value="ABC_transporter-like_ATP-bd"/>
</dbReference>
<reference evidence="7" key="1">
    <citation type="submission" date="2017-05" db="EMBL/GenBank/DDBJ databases">
        <authorList>
            <person name="Sung H."/>
        </authorList>
    </citation>
    <scope>NUCLEOTIDE SEQUENCE [LARGE SCALE GENOMIC DNA]</scope>
    <source>
        <strain evidence="7">AR23208</strain>
    </source>
</reference>
<keyword evidence="2" id="KW-0813">Transport</keyword>
<dbReference type="InterPro" id="IPR027417">
    <property type="entry name" value="P-loop_NTPase"/>
</dbReference>
<dbReference type="SMART" id="SM00382">
    <property type="entry name" value="AAA"/>
    <property type="match status" value="1"/>
</dbReference>
<evidence type="ECO:0000313" key="6">
    <source>
        <dbReference type="EMBL" id="ARU60245.1"/>
    </source>
</evidence>
<dbReference type="PANTHER" id="PTHR42798">
    <property type="entry name" value="LIPOPROTEIN-RELEASING SYSTEM ATP-BINDING PROTEIN LOLD"/>
    <property type="match status" value="1"/>
</dbReference>
<dbReference type="CDD" id="cd03255">
    <property type="entry name" value="ABC_MJ0796_LolCDE_FtsE"/>
    <property type="match status" value="1"/>
</dbReference>
<dbReference type="InterPro" id="IPR017911">
    <property type="entry name" value="MacB-like_ATP-bd"/>
</dbReference>
<dbReference type="KEGG" id="tum:CBW65_03590"/>
<dbReference type="PANTHER" id="PTHR42798:SF6">
    <property type="entry name" value="CELL DIVISION ATP-BINDING PROTEIN FTSE"/>
    <property type="match status" value="1"/>
</dbReference>
<dbReference type="SUPFAM" id="SSF52540">
    <property type="entry name" value="P-loop containing nucleoside triphosphate hydrolases"/>
    <property type="match status" value="1"/>
</dbReference>
<dbReference type="Gene3D" id="3.40.50.300">
    <property type="entry name" value="P-loop containing nucleotide triphosphate hydrolases"/>
    <property type="match status" value="1"/>
</dbReference>
<accession>A0A1Y0IL68</accession>
<evidence type="ECO:0000256" key="3">
    <source>
        <dbReference type="ARBA" id="ARBA00022741"/>
    </source>
</evidence>
<dbReference type="GO" id="GO:0022857">
    <property type="term" value="F:transmembrane transporter activity"/>
    <property type="evidence" value="ECO:0007669"/>
    <property type="project" value="UniProtKB-ARBA"/>
</dbReference>
<dbReference type="PROSITE" id="PS00211">
    <property type="entry name" value="ABC_TRANSPORTER_1"/>
    <property type="match status" value="1"/>
</dbReference>
<dbReference type="Pfam" id="PF00005">
    <property type="entry name" value="ABC_tran"/>
    <property type="match status" value="1"/>
</dbReference>
<proteinExistence type="inferred from homology"/>
<dbReference type="GO" id="GO:0098796">
    <property type="term" value="C:membrane protein complex"/>
    <property type="evidence" value="ECO:0007669"/>
    <property type="project" value="UniProtKB-ARBA"/>
</dbReference>
<keyword evidence="7" id="KW-1185">Reference proteome</keyword>
<dbReference type="FunFam" id="3.40.50.300:FF:000032">
    <property type="entry name" value="Export ABC transporter ATP-binding protein"/>
    <property type="match status" value="1"/>
</dbReference>
<protein>
    <submittedName>
        <fullName evidence="6">Macrolide ABC transporter ATP-binding protein</fullName>
    </submittedName>
</protein>
<dbReference type="Proteomes" id="UP000195437">
    <property type="component" value="Chromosome"/>
</dbReference>
<dbReference type="InterPro" id="IPR003593">
    <property type="entry name" value="AAA+_ATPase"/>
</dbReference>
<evidence type="ECO:0000256" key="4">
    <source>
        <dbReference type="ARBA" id="ARBA00022840"/>
    </source>
</evidence>
<dbReference type="RefSeq" id="WP_087455632.1">
    <property type="nucleotide sequence ID" value="NZ_CP021434.1"/>
</dbReference>
<dbReference type="EMBL" id="CP021434">
    <property type="protein sequence ID" value="ARU60245.1"/>
    <property type="molecule type" value="Genomic_DNA"/>
</dbReference>
<sequence>MKPVIEVRNVRKSYVTGNVETEILKGIDLTIDQGDFVSIMGPSGSGKSTLLYLIGGLDKPTSGEILIHGTDLAKMNDKQESIMRRRDIGFVFQFYNLIPNLTVEENIMVPLLLDGKKMKHHDKQLTELLEIVGLTHRRTHTPSELSGGQQQRVAIARALINEPEIILADEPIGNLDSKTGTEIMELLREINQIKGKTIVQVTHSSESAEYGTRLVNVRDGEIYRPQEQVKTEVLQAQ</sequence>